<dbReference type="EMBL" id="CM055728">
    <property type="protein sequence ID" value="KAJ8016488.1"/>
    <property type="molecule type" value="Genomic_DNA"/>
</dbReference>
<name>A0ACC2HKU4_DALPE</name>
<protein>
    <submittedName>
        <fullName evidence="1">Uncharacterized protein</fullName>
    </submittedName>
</protein>
<reference evidence="1" key="1">
    <citation type="submission" date="2021-05" db="EMBL/GenBank/DDBJ databases">
        <authorList>
            <person name="Pan Q."/>
            <person name="Jouanno E."/>
            <person name="Zahm M."/>
            <person name="Klopp C."/>
            <person name="Cabau C."/>
            <person name="Louis A."/>
            <person name="Berthelot C."/>
            <person name="Parey E."/>
            <person name="Roest Crollius H."/>
            <person name="Montfort J."/>
            <person name="Robinson-Rechavi M."/>
            <person name="Bouchez O."/>
            <person name="Lampietro C."/>
            <person name="Lopez Roques C."/>
            <person name="Donnadieu C."/>
            <person name="Postlethwait J."/>
            <person name="Bobe J."/>
            <person name="Dillon D."/>
            <person name="Chandos A."/>
            <person name="von Hippel F."/>
            <person name="Guiguen Y."/>
        </authorList>
    </citation>
    <scope>NUCLEOTIDE SEQUENCE</scope>
    <source>
        <strain evidence="1">YG-Jan2019</strain>
    </source>
</reference>
<comment type="caution">
    <text evidence="1">The sequence shown here is derived from an EMBL/GenBank/DDBJ whole genome shotgun (WGS) entry which is preliminary data.</text>
</comment>
<accession>A0ACC2HKU4</accession>
<gene>
    <name evidence="1" type="ORF">DPEC_G00007750</name>
</gene>
<organism evidence="1 2">
    <name type="scientific">Dallia pectoralis</name>
    <name type="common">Alaska blackfish</name>
    <dbReference type="NCBI Taxonomy" id="75939"/>
    <lineage>
        <taxon>Eukaryota</taxon>
        <taxon>Metazoa</taxon>
        <taxon>Chordata</taxon>
        <taxon>Craniata</taxon>
        <taxon>Vertebrata</taxon>
        <taxon>Euteleostomi</taxon>
        <taxon>Actinopterygii</taxon>
        <taxon>Neopterygii</taxon>
        <taxon>Teleostei</taxon>
        <taxon>Protacanthopterygii</taxon>
        <taxon>Esociformes</taxon>
        <taxon>Umbridae</taxon>
        <taxon>Dallia</taxon>
    </lineage>
</organism>
<dbReference type="Proteomes" id="UP001157502">
    <property type="component" value="Chromosome 1"/>
</dbReference>
<evidence type="ECO:0000313" key="2">
    <source>
        <dbReference type="Proteomes" id="UP001157502"/>
    </source>
</evidence>
<sequence>MRRPLPHWTNRPGQHHSTSELRNSKADFTFTGVPYEFRQANPGPSAPLHQGFVSGGISTASAARNNSARHKTGKIQDSKPEGRRVEGAGLENIRGSLIKCDAKGLELVKKTE</sequence>
<keyword evidence="2" id="KW-1185">Reference proteome</keyword>
<proteinExistence type="predicted"/>
<evidence type="ECO:0000313" key="1">
    <source>
        <dbReference type="EMBL" id="KAJ8016488.1"/>
    </source>
</evidence>